<dbReference type="EMBL" id="JAQGDS010000002">
    <property type="protein sequence ID" value="KAJ6262991.1"/>
    <property type="molecule type" value="Genomic_DNA"/>
</dbReference>
<feature type="compositionally biased region" description="Polar residues" evidence="1">
    <location>
        <begin position="174"/>
        <end position="197"/>
    </location>
</feature>
<feature type="compositionally biased region" description="Low complexity" evidence="1">
    <location>
        <begin position="25"/>
        <end position="35"/>
    </location>
</feature>
<evidence type="ECO:0000256" key="2">
    <source>
        <dbReference type="SAM" id="Phobius"/>
    </source>
</evidence>
<gene>
    <name evidence="3" type="ORF">Dda_1549</name>
</gene>
<organism evidence="3 4">
    <name type="scientific">Drechslerella dactyloides</name>
    <name type="common">Nematode-trapping fungus</name>
    <name type="synonym">Arthrobotrys dactyloides</name>
    <dbReference type="NCBI Taxonomy" id="74499"/>
    <lineage>
        <taxon>Eukaryota</taxon>
        <taxon>Fungi</taxon>
        <taxon>Dikarya</taxon>
        <taxon>Ascomycota</taxon>
        <taxon>Pezizomycotina</taxon>
        <taxon>Orbiliomycetes</taxon>
        <taxon>Orbiliales</taxon>
        <taxon>Orbiliaceae</taxon>
        <taxon>Drechslerella</taxon>
    </lineage>
</organism>
<feature type="compositionally biased region" description="Polar residues" evidence="1">
    <location>
        <begin position="206"/>
        <end position="215"/>
    </location>
</feature>
<feature type="region of interest" description="Disordered" evidence="1">
    <location>
        <begin position="160"/>
        <end position="215"/>
    </location>
</feature>
<keyword evidence="2" id="KW-0472">Membrane</keyword>
<keyword evidence="2" id="KW-1133">Transmembrane helix</keyword>
<reference evidence="3" key="1">
    <citation type="submission" date="2023-01" db="EMBL/GenBank/DDBJ databases">
        <title>The chitinases involved in constricting ring structure development in the nematode-trapping fungus Drechslerella dactyloides.</title>
        <authorList>
            <person name="Wang R."/>
            <person name="Zhang L."/>
            <person name="Tang P."/>
            <person name="Li S."/>
            <person name="Liang L."/>
        </authorList>
    </citation>
    <scope>NUCLEOTIDE SEQUENCE</scope>
    <source>
        <strain evidence="3">YMF1.00031</strain>
    </source>
</reference>
<comment type="caution">
    <text evidence="3">The sequence shown here is derived from an EMBL/GenBank/DDBJ whole genome shotgun (WGS) entry which is preliminary data.</text>
</comment>
<dbReference type="Proteomes" id="UP001221413">
    <property type="component" value="Unassembled WGS sequence"/>
</dbReference>
<keyword evidence="2" id="KW-0812">Transmembrane</keyword>
<keyword evidence="4" id="KW-1185">Reference proteome</keyword>
<protein>
    <submittedName>
        <fullName evidence="3">Uncharacterized protein</fullName>
    </submittedName>
</protein>
<evidence type="ECO:0000256" key="1">
    <source>
        <dbReference type="SAM" id="MobiDB-lite"/>
    </source>
</evidence>
<accession>A0AAD6NKQ8</accession>
<feature type="region of interest" description="Disordered" evidence="1">
    <location>
        <begin position="1"/>
        <end position="35"/>
    </location>
</feature>
<feature type="region of interest" description="Disordered" evidence="1">
    <location>
        <begin position="271"/>
        <end position="313"/>
    </location>
</feature>
<dbReference type="AlphaFoldDB" id="A0AAD6NKQ8"/>
<evidence type="ECO:0000313" key="3">
    <source>
        <dbReference type="EMBL" id="KAJ6262991.1"/>
    </source>
</evidence>
<proteinExistence type="predicted"/>
<feature type="transmembrane region" description="Helical" evidence="2">
    <location>
        <begin position="320"/>
        <end position="342"/>
    </location>
</feature>
<evidence type="ECO:0000313" key="4">
    <source>
        <dbReference type="Proteomes" id="UP001221413"/>
    </source>
</evidence>
<name>A0AAD6NKQ8_DREDA</name>
<sequence>MNEEQSQSIFYDRDGRLPGNHQRSRPSSRFQSFQSESYQHIPADDGFHRQINDGSRFTSIQGHRQQFPVESQNATDTSIPPINVATTTLSDALHAPQDQNDYYFLPLDLLDSPENSLPHLNAGLPFMVTQPGLPRPERPANELPPTQSAIGAREMYAPPYHQSPAAASTDLDGFSTQANYDASSVQPLNSPLGNQSETESRYADRISSTSRTQESVGNNYTVQEDVDGSSFTISARGLIALIDAAQERPPYSSPRADATATGEDLTVHAEHGHYEAEDNSRYDRSPPRGSTPRAISQGTQTTVTLKSTDSQTNPTQANSWFVDISATATWVLIVALIVRFLFA</sequence>
<feature type="compositionally biased region" description="Basic and acidic residues" evidence="1">
    <location>
        <begin position="271"/>
        <end position="286"/>
    </location>
</feature>
<feature type="compositionally biased region" description="Polar residues" evidence="1">
    <location>
        <begin position="293"/>
        <end position="313"/>
    </location>
</feature>